<feature type="region of interest" description="Disordered" evidence="5">
    <location>
        <begin position="221"/>
        <end position="255"/>
    </location>
</feature>
<evidence type="ECO:0000256" key="5">
    <source>
        <dbReference type="SAM" id="MobiDB-lite"/>
    </source>
</evidence>
<feature type="transmembrane region" description="Helical" evidence="6">
    <location>
        <begin position="131"/>
        <end position="152"/>
    </location>
</feature>
<dbReference type="GO" id="GO:0007189">
    <property type="term" value="P:adenylate cyclase-activating G protein-coupled receptor signaling pathway"/>
    <property type="evidence" value="ECO:0007669"/>
    <property type="project" value="TreeGrafter"/>
</dbReference>
<sequence>MSAEFSWKQKWLAITPKPFAVLSITGSMYIIKHIVTSPQRRGSVYHRLLLGLSIYDFMTSSAVFMGSWPIPSGTDGVYLASGTVNTCAAQGFFIQNGIGTPLYNASLGLYYVLVVFLGWKEDQLKKVEPFLHFFPIGFSVTTAVIAAATDSYRSSNVWCWITSSNTAFRMGFFYGPVWAAMATVAISMFLIYYKVLVQERKVMKYQHAASIVQNSVAGGNNEASASMSTPTDSPSSSIRRRSIFNRRQSQPPSTLRQSRRIASQGLFYVVSFFLTFVFPSWARVSQMVSGTSPFAVTALFAVFFPLQGFFNAMVYFRPRYLRYRQANPDVGICRILWRGLRSLSPKRESMFHVQNSSQASGRCTKASINNPTARDSMSVKIEVENAAAAIPHQASVSGGSDNDDNAYSQTTLKAERLHHALYGKPIAEVHGDVDEEEEEKVEDMDQF</sequence>
<feature type="compositionally biased region" description="Low complexity" evidence="5">
    <location>
        <begin position="223"/>
        <end position="237"/>
    </location>
</feature>
<keyword evidence="3 6" id="KW-1133">Transmembrane helix</keyword>
<dbReference type="PANTHER" id="PTHR23112:SF0">
    <property type="entry name" value="TRANSMEMBRANE PROTEIN 116"/>
    <property type="match status" value="1"/>
</dbReference>
<dbReference type="GO" id="GO:0005886">
    <property type="term" value="C:plasma membrane"/>
    <property type="evidence" value="ECO:0007669"/>
    <property type="project" value="TreeGrafter"/>
</dbReference>
<dbReference type="Pfam" id="PF05462">
    <property type="entry name" value="Dicty_CAR"/>
    <property type="match status" value="1"/>
</dbReference>
<keyword evidence="8" id="KW-1185">Reference proteome</keyword>
<evidence type="ECO:0000256" key="6">
    <source>
        <dbReference type="SAM" id="Phobius"/>
    </source>
</evidence>
<dbReference type="EMBL" id="CAICTM010000130">
    <property type="protein sequence ID" value="CAB9502227.1"/>
    <property type="molecule type" value="Genomic_DNA"/>
</dbReference>
<evidence type="ECO:0000313" key="7">
    <source>
        <dbReference type="EMBL" id="CAB9502227.1"/>
    </source>
</evidence>
<reference evidence="7" key="1">
    <citation type="submission" date="2020-06" db="EMBL/GenBank/DDBJ databases">
        <authorList>
            <consortium name="Plant Systems Biology data submission"/>
        </authorList>
    </citation>
    <scope>NUCLEOTIDE SEQUENCE</scope>
    <source>
        <strain evidence="7">D6</strain>
    </source>
</reference>
<dbReference type="SUPFAM" id="SSF81321">
    <property type="entry name" value="Family A G protein-coupled receptor-like"/>
    <property type="match status" value="1"/>
</dbReference>
<dbReference type="PANTHER" id="PTHR23112">
    <property type="entry name" value="G PROTEIN-COUPLED RECEPTOR 157-RELATED"/>
    <property type="match status" value="1"/>
</dbReference>
<protein>
    <recommendedName>
        <fullName evidence="9">G-protein coupled receptors family 2 profile 2 domain-containing protein</fullName>
    </recommendedName>
</protein>
<feature type="transmembrane region" description="Helical" evidence="6">
    <location>
        <begin position="294"/>
        <end position="316"/>
    </location>
</feature>
<name>A0A9N8H748_9STRA</name>
<dbReference type="OrthoDB" id="18453at2759"/>
<keyword evidence="2 6" id="KW-0812">Transmembrane</keyword>
<evidence type="ECO:0008006" key="9">
    <source>
        <dbReference type="Google" id="ProtNLM"/>
    </source>
</evidence>
<comment type="caution">
    <text evidence="7">The sequence shown here is derived from an EMBL/GenBank/DDBJ whole genome shotgun (WGS) entry which is preliminary data.</text>
</comment>
<gene>
    <name evidence="7" type="ORF">SEMRO_131_G062150.1</name>
</gene>
<evidence type="ECO:0000256" key="2">
    <source>
        <dbReference type="ARBA" id="ARBA00022692"/>
    </source>
</evidence>
<evidence type="ECO:0000256" key="3">
    <source>
        <dbReference type="ARBA" id="ARBA00022989"/>
    </source>
</evidence>
<dbReference type="Gene3D" id="1.20.1070.10">
    <property type="entry name" value="Rhodopsin 7-helix transmembrane proteins"/>
    <property type="match status" value="1"/>
</dbReference>
<evidence type="ECO:0000256" key="4">
    <source>
        <dbReference type="ARBA" id="ARBA00023136"/>
    </source>
</evidence>
<organism evidence="7 8">
    <name type="scientific">Seminavis robusta</name>
    <dbReference type="NCBI Taxonomy" id="568900"/>
    <lineage>
        <taxon>Eukaryota</taxon>
        <taxon>Sar</taxon>
        <taxon>Stramenopiles</taxon>
        <taxon>Ochrophyta</taxon>
        <taxon>Bacillariophyta</taxon>
        <taxon>Bacillariophyceae</taxon>
        <taxon>Bacillariophycidae</taxon>
        <taxon>Naviculales</taxon>
        <taxon>Naviculaceae</taxon>
        <taxon>Seminavis</taxon>
    </lineage>
</organism>
<keyword evidence="4 6" id="KW-0472">Membrane</keyword>
<feature type="transmembrane region" description="Helical" evidence="6">
    <location>
        <begin position="265"/>
        <end position="282"/>
    </location>
</feature>
<proteinExistence type="predicted"/>
<evidence type="ECO:0000256" key="1">
    <source>
        <dbReference type="ARBA" id="ARBA00004141"/>
    </source>
</evidence>
<evidence type="ECO:0000313" key="8">
    <source>
        <dbReference type="Proteomes" id="UP001153069"/>
    </source>
</evidence>
<dbReference type="GO" id="GO:0004930">
    <property type="term" value="F:G protein-coupled receptor activity"/>
    <property type="evidence" value="ECO:0007669"/>
    <property type="project" value="TreeGrafter"/>
</dbReference>
<feature type="transmembrane region" description="Helical" evidence="6">
    <location>
        <begin position="48"/>
        <end position="70"/>
    </location>
</feature>
<comment type="subcellular location">
    <subcellularLocation>
        <location evidence="1">Membrane</location>
        <topology evidence="1">Multi-pass membrane protein</topology>
    </subcellularLocation>
</comment>
<accession>A0A9N8H748</accession>
<dbReference type="AlphaFoldDB" id="A0A9N8H748"/>
<feature type="transmembrane region" description="Helical" evidence="6">
    <location>
        <begin position="172"/>
        <end position="193"/>
    </location>
</feature>
<feature type="transmembrane region" description="Helical" evidence="6">
    <location>
        <begin position="102"/>
        <end position="119"/>
    </location>
</feature>
<dbReference type="Proteomes" id="UP001153069">
    <property type="component" value="Unassembled WGS sequence"/>
</dbReference>